<dbReference type="RefSeq" id="WP_303662996.1">
    <property type="nucleotide sequence ID" value="NZ_DLUI01000085.1"/>
</dbReference>
<accession>A0A2D3WJE5</accession>
<dbReference type="Proteomes" id="UP000228859">
    <property type="component" value="Unassembled WGS sequence"/>
</dbReference>
<feature type="transmembrane region" description="Helical" evidence="1">
    <location>
        <begin position="12"/>
        <end position="43"/>
    </location>
</feature>
<dbReference type="GO" id="GO:0016020">
    <property type="term" value="C:membrane"/>
    <property type="evidence" value="ECO:0007669"/>
    <property type="project" value="InterPro"/>
</dbReference>
<dbReference type="Pfam" id="PF04186">
    <property type="entry name" value="FxsA"/>
    <property type="match status" value="1"/>
</dbReference>
<keyword evidence="1" id="KW-1133">Transmembrane helix</keyword>
<dbReference type="AlphaFoldDB" id="A0A2D3WJE5"/>
<name>A0A2D3WJE5_9BACT</name>
<feature type="transmembrane region" description="Helical" evidence="1">
    <location>
        <begin position="71"/>
        <end position="104"/>
    </location>
</feature>
<keyword evidence="1" id="KW-0812">Transmembrane</keyword>
<gene>
    <name evidence="2" type="ORF">CFH83_06040</name>
</gene>
<organism evidence="2 3">
    <name type="scientific">Sulfuricurvum kujiense</name>
    <dbReference type="NCBI Taxonomy" id="148813"/>
    <lineage>
        <taxon>Bacteria</taxon>
        <taxon>Pseudomonadati</taxon>
        <taxon>Campylobacterota</taxon>
        <taxon>Epsilonproteobacteria</taxon>
        <taxon>Campylobacterales</taxon>
        <taxon>Sulfurimonadaceae</taxon>
        <taxon>Sulfuricurvum</taxon>
    </lineage>
</organism>
<dbReference type="NCBIfam" id="NF008528">
    <property type="entry name" value="PRK11463.1-2"/>
    <property type="match status" value="1"/>
</dbReference>
<evidence type="ECO:0000313" key="2">
    <source>
        <dbReference type="EMBL" id="DAB38406.1"/>
    </source>
</evidence>
<comment type="caution">
    <text evidence="2">The sequence shown here is derived from an EMBL/GenBank/DDBJ whole genome shotgun (WGS) entry which is preliminary data.</text>
</comment>
<evidence type="ECO:0000256" key="1">
    <source>
        <dbReference type="SAM" id="Phobius"/>
    </source>
</evidence>
<sequence length="129" mass="14744">MIYFLIYLFAEVFITIEIATQIGGLATFFEIVFSAFLGIFILMNFRHTLSENLDALRTRQIDMQGFSNRNIMGLLGAILLILPGFLCDFIGILMQFSLLGTLIINRFTRKYPPDNSTQTTRKDDYVIDA</sequence>
<evidence type="ECO:0000313" key="3">
    <source>
        <dbReference type="Proteomes" id="UP000228859"/>
    </source>
</evidence>
<dbReference type="EMBL" id="DLUI01000085">
    <property type="protein sequence ID" value="DAB38406.1"/>
    <property type="molecule type" value="Genomic_DNA"/>
</dbReference>
<protein>
    <submittedName>
        <fullName evidence="2">FxsA protein</fullName>
    </submittedName>
</protein>
<proteinExistence type="predicted"/>
<keyword evidence="1" id="KW-0472">Membrane</keyword>
<dbReference type="InterPro" id="IPR007313">
    <property type="entry name" value="FxsA"/>
</dbReference>
<reference evidence="2 3" key="1">
    <citation type="journal article" date="2017" name="Front. Microbiol.">
        <title>Comparative Genomic Analysis of the Class Epsilonproteobacteria and Proposed Reclassification to Epsilonbacteraeota (phyl. nov.).</title>
        <authorList>
            <person name="Waite D.W."/>
            <person name="Vanwonterghem I."/>
            <person name="Rinke C."/>
            <person name="Parks D.H."/>
            <person name="Zhang Y."/>
            <person name="Takai K."/>
            <person name="Sievert S.M."/>
            <person name="Simon J."/>
            <person name="Campbell B.J."/>
            <person name="Hanson T.E."/>
            <person name="Woyke T."/>
            <person name="Klotz M.G."/>
            <person name="Hugenholtz P."/>
        </authorList>
    </citation>
    <scope>NUCLEOTIDE SEQUENCE [LARGE SCALE GENOMIC DNA]</scope>
    <source>
        <strain evidence="2">UBA12443</strain>
    </source>
</reference>
<feature type="non-terminal residue" evidence="2">
    <location>
        <position position="129"/>
    </location>
</feature>